<evidence type="ECO:0000256" key="1">
    <source>
        <dbReference type="SAM" id="MobiDB-lite"/>
    </source>
</evidence>
<sequence length="109" mass="12444">MQPGMPSPFLSSRRLAFKYLSLSTALTNTHREGIRSSSESSSSSINPPTSSIMTPANHHNRFKFIQKDHANTWHNKIMIRMPISIPQHFIKKMEPQVSLHSQQPQECCK</sequence>
<feature type="region of interest" description="Disordered" evidence="1">
    <location>
        <begin position="28"/>
        <end position="56"/>
    </location>
</feature>
<organism evidence="2 3">
    <name type="scientific">Exophiala dermatitidis</name>
    <name type="common">Black yeast-like fungus</name>
    <name type="synonym">Wangiella dermatitidis</name>
    <dbReference type="NCBI Taxonomy" id="5970"/>
    <lineage>
        <taxon>Eukaryota</taxon>
        <taxon>Fungi</taxon>
        <taxon>Dikarya</taxon>
        <taxon>Ascomycota</taxon>
        <taxon>Pezizomycotina</taxon>
        <taxon>Eurotiomycetes</taxon>
        <taxon>Chaetothyriomycetidae</taxon>
        <taxon>Chaetothyriales</taxon>
        <taxon>Herpotrichiellaceae</taxon>
        <taxon>Exophiala</taxon>
    </lineage>
</organism>
<dbReference type="EMBL" id="JAJGCB010000041">
    <property type="protein sequence ID" value="KAJ8986367.1"/>
    <property type="molecule type" value="Genomic_DNA"/>
</dbReference>
<dbReference type="AlphaFoldDB" id="A0AAN6EMD3"/>
<name>A0AAN6EMD3_EXODE</name>
<protein>
    <submittedName>
        <fullName evidence="2">Uncharacterized protein</fullName>
    </submittedName>
</protein>
<proteinExistence type="predicted"/>
<evidence type="ECO:0000313" key="2">
    <source>
        <dbReference type="EMBL" id="KAJ8986367.1"/>
    </source>
</evidence>
<dbReference type="Proteomes" id="UP001161757">
    <property type="component" value="Unassembled WGS sequence"/>
</dbReference>
<gene>
    <name evidence="2" type="ORF">HRR80_009548</name>
</gene>
<evidence type="ECO:0000313" key="3">
    <source>
        <dbReference type="Proteomes" id="UP001161757"/>
    </source>
</evidence>
<accession>A0AAN6EMD3</accession>
<reference evidence="2" key="1">
    <citation type="submission" date="2023-01" db="EMBL/GenBank/DDBJ databases">
        <title>Exophiala dermititidis isolated from Cystic Fibrosis Patient.</title>
        <authorList>
            <person name="Kurbessoian T."/>
            <person name="Crocker A."/>
            <person name="Murante D."/>
            <person name="Hogan D.A."/>
            <person name="Stajich J.E."/>
        </authorList>
    </citation>
    <scope>NUCLEOTIDE SEQUENCE</scope>
    <source>
        <strain evidence="2">Ex8</strain>
    </source>
</reference>
<feature type="compositionally biased region" description="Low complexity" evidence="1">
    <location>
        <begin position="36"/>
        <end position="52"/>
    </location>
</feature>
<comment type="caution">
    <text evidence="2">The sequence shown here is derived from an EMBL/GenBank/DDBJ whole genome shotgun (WGS) entry which is preliminary data.</text>
</comment>